<dbReference type="InterPro" id="IPR058574">
    <property type="entry name" value="DUF6079_6th"/>
</dbReference>
<dbReference type="Proteomes" id="UP000001661">
    <property type="component" value="Chromosome"/>
</dbReference>
<accession>D9QQV8</accession>
<dbReference type="STRING" id="574087.Acear_1389"/>
<gene>
    <name evidence="3" type="ordered locus">Acear_1389</name>
</gene>
<feature type="coiled-coil region" evidence="1">
    <location>
        <begin position="260"/>
        <end position="287"/>
    </location>
</feature>
<dbReference type="Gene3D" id="3.40.50.300">
    <property type="entry name" value="P-loop containing nucleotide triphosphate hydrolases"/>
    <property type="match status" value="1"/>
</dbReference>
<dbReference type="InterPro" id="IPR058572">
    <property type="entry name" value="DUF6079_4th"/>
</dbReference>
<evidence type="ECO:0000313" key="4">
    <source>
        <dbReference type="Proteomes" id="UP000001661"/>
    </source>
</evidence>
<reference evidence="3 4" key="1">
    <citation type="journal article" date="2010" name="Stand. Genomic Sci.">
        <title>Complete genome sequence of Acetohalobium arabaticum type strain (Z-7288).</title>
        <authorList>
            <person name="Sikorski J."/>
            <person name="Lapidus A."/>
            <person name="Chertkov O."/>
            <person name="Lucas S."/>
            <person name="Copeland A."/>
            <person name="Glavina Del Rio T."/>
            <person name="Nolan M."/>
            <person name="Tice H."/>
            <person name="Cheng J.F."/>
            <person name="Han C."/>
            <person name="Brambilla E."/>
            <person name="Pitluck S."/>
            <person name="Liolios K."/>
            <person name="Ivanova N."/>
            <person name="Mavromatis K."/>
            <person name="Mikhailova N."/>
            <person name="Pati A."/>
            <person name="Bruce D."/>
            <person name="Detter C."/>
            <person name="Tapia R."/>
            <person name="Goodwin L."/>
            <person name="Chen A."/>
            <person name="Palaniappan K."/>
            <person name="Land M."/>
            <person name="Hauser L."/>
            <person name="Chang Y.J."/>
            <person name="Jeffries C.D."/>
            <person name="Rohde M."/>
            <person name="Goker M."/>
            <person name="Spring S."/>
            <person name="Woyke T."/>
            <person name="Bristow J."/>
            <person name="Eisen J.A."/>
            <person name="Markowitz V."/>
            <person name="Hugenholtz P."/>
            <person name="Kyrpides N.C."/>
            <person name="Klenk H.P."/>
        </authorList>
    </citation>
    <scope>NUCLEOTIDE SEQUENCE [LARGE SCALE GENOMIC DNA]</scope>
    <source>
        <strain evidence="4">ATCC 49924 / DSM 5501 / Z-7288</strain>
    </source>
</reference>
<sequence length="1215" mass="140311">MQVKDLINFDEIKDVIDIDSDLENEESCKALVDKYIISERLRGYLQEIAEDLAQPKHKSCQIIGSYGSGKSHLLAFLSALLDNPDFSSYIQDEKVREAFESNLNRRFAVVQFELQAGRTDLSHYFYDRVEMKLRDKYGIEIPSVDPDQVFDHKEKVREILGKVKEVDPQMGLVVIIDEISDFLKQKVKKEKKHRDTQFMRVLAQASQTMDFMLIGSMQEDILTDPEFNDEADSFGRTSERYRIVTISKEDIKKVVSQRALNKSLEQREELEELLTDYGQQIEEVHSKIDEFIDLYPVHPYVIEVFNQLPYFEKRGVIQFTVDEVKKILDEEFPAFITYDRIFDLIASKHTVKSLDEVAEVVKAIDTLNSKIPLLRDNLQEDARRIVKALAVLKLYGQTANNGATPEELANELLIISDKFSGADRIEMVLNKLREVTDGQFIAKSENNYYYIDLEHTRDYDVIIKRKTEDLYDGATDEELVKVLKSVFELDSDSDYDRVYDDYSYWPDKKSFRYGSFIYDDGSSEVEKGDGDFNFVFVSPYRDRTTIKQDGSTAVLNLEYDDELDTLLKKAAALTSLIKNSPYPKNIMRSRLKTCKGELKEKLLDKVINTEIENGTSYAGAGGLLSQQPDTLMEYYYEIKPALFGAYFSEKYDKYPKLANQLTPENIRGEVERTIKDILGSGEQVTVSNSQNLLKALQLLDSDNYPDSNNSPYAKLILKKLNNNKGKNVKIEEIVEELAGKPYGLNRELVYLILVVLTYNGETNLKKHGGKTVTAADLKDVLSSGLDAFDEISYITLETDFPVNEVAKVLRVLDINPGLIKQKKNRKDALKQFKNEVGDIENKINEVDQQLSNLKIKAKPNEHIDLDALLAKRSGIDNIPIEKFSKVKTVPGLKKIVLDDFELEELEIGLKFLDNFIEFLADFEEKIYDPYIHLKESMDFIKEYRNFFADEDIAALEEIADKCDEIVDDLSTLLEHDERRILKGKLQQYQRKYREIYYQTHEQKVGAGVEWSKLEKIKNNQELQQLKVLKDVRGLDTADFKRLQMKINKLSRAKCDSLEEEYLSGNYKCPYCQFPEFDASSLKDIDDTLDEMWDEIYDIKDEWEAQILEEIKNYEDNIRLLDQAEKEVIEEIQSAKTLPDKIDRELVKALNNLFSELEEIEVSGAEIEEIIFANGGVLDYDDFANKLEEVKEKILTQGDRTNLRIKRPADDREEEE</sequence>
<dbReference type="Pfam" id="PF26385">
    <property type="entry name" value="DUF6079_4th"/>
    <property type="match status" value="1"/>
</dbReference>
<dbReference type="SUPFAM" id="SSF52540">
    <property type="entry name" value="P-loop containing nucleoside triphosphate hydrolases"/>
    <property type="match status" value="1"/>
</dbReference>
<dbReference type="Pfam" id="PF26387">
    <property type="entry name" value="DUF6079_5th"/>
    <property type="match status" value="1"/>
</dbReference>
<dbReference type="eggNOG" id="COG1196">
    <property type="taxonomic scope" value="Bacteria"/>
</dbReference>
<dbReference type="RefSeq" id="WP_013278344.1">
    <property type="nucleotide sequence ID" value="NC_014378.1"/>
</dbReference>
<dbReference type="InterPro" id="IPR027417">
    <property type="entry name" value="P-loop_NTPase"/>
</dbReference>
<dbReference type="InterPro" id="IPR045725">
    <property type="entry name" value="DUF6079_N"/>
</dbReference>
<protein>
    <submittedName>
        <fullName evidence="3">AAA ATPase</fullName>
    </submittedName>
</protein>
<dbReference type="InterPro" id="IPR058573">
    <property type="entry name" value="DUF6079_5th"/>
</dbReference>
<name>D9QQV8_ACEAZ</name>
<organism evidence="3 4">
    <name type="scientific">Acetohalobium arabaticum (strain ATCC 49924 / DSM 5501 / Z-7288)</name>
    <dbReference type="NCBI Taxonomy" id="574087"/>
    <lineage>
        <taxon>Bacteria</taxon>
        <taxon>Bacillati</taxon>
        <taxon>Bacillota</taxon>
        <taxon>Clostridia</taxon>
        <taxon>Halanaerobiales</taxon>
        <taxon>Halobacteroidaceae</taxon>
        <taxon>Acetohalobium</taxon>
    </lineage>
</organism>
<dbReference type="SMART" id="SM00382">
    <property type="entry name" value="AAA"/>
    <property type="match status" value="1"/>
</dbReference>
<keyword evidence="4" id="KW-1185">Reference proteome</keyword>
<dbReference type="EMBL" id="CP002105">
    <property type="protein sequence ID" value="ADL12899.1"/>
    <property type="molecule type" value="Genomic_DNA"/>
</dbReference>
<evidence type="ECO:0000256" key="1">
    <source>
        <dbReference type="SAM" id="Coils"/>
    </source>
</evidence>
<dbReference type="Pfam" id="PF19557">
    <property type="entry name" value="DUF6079_1st"/>
    <property type="match status" value="1"/>
</dbReference>
<dbReference type="HOGENOM" id="CLU_268053_0_0_9"/>
<dbReference type="OrthoDB" id="8780745at2"/>
<feature type="coiled-coil region" evidence="1">
    <location>
        <begin position="1103"/>
        <end position="1130"/>
    </location>
</feature>
<dbReference type="Pfam" id="PF26383">
    <property type="entry name" value="DUF6079_2nd"/>
    <property type="match status" value="1"/>
</dbReference>
<dbReference type="AlphaFoldDB" id="D9QQV8"/>
<dbReference type="Pfam" id="PF26388">
    <property type="entry name" value="DUF6079_6th"/>
    <property type="match status" value="1"/>
</dbReference>
<keyword evidence="1" id="KW-0175">Coiled coil</keyword>
<evidence type="ECO:0000259" key="2">
    <source>
        <dbReference type="SMART" id="SM00382"/>
    </source>
</evidence>
<dbReference type="InterPro" id="IPR058569">
    <property type="entry name" value="DUF6079_2nd"/>
</dbReference>
<feature type="coiled-coil region" evidence="1">
    <location>
        <begin position="822"/>
        <end position="856"/>
    </location>
</feature>
<evidence type="ECO:0000313" key="3">
    <source>
        <dbReference type="EMBL" id="ADL12899.1"/>
    </source>
</evidence>
<feature type="domain" description="AAA+ ATPase" evidence="2">
    <location>
        <begin position="56"/>
        <end position="247"/>
    </location>
</feature>
<proteinExistence type="predicted"/>
<dbReference type="KEGG" id="aar:Acear_1389"/>
<dbReference type="InterPro" id="IPR003593">
    <property type="entry name" value="AAA+_ATPase"/>
</dbReference>